<evidence type="ECO:0000313" key="6">
    <source>
        <dbReference type="Proteomes" id="UP000001877"/>
    </source>
</evidence>
<dbReference type="InterPro" id="IPR036388">
    <property type="entry name" value="WH-like_DNA-bd_sf"/>
</dbReference>
<evidence type="ECO:0000256" key="1">
    <source>
        <dbReference type="ARBA" id="ARBA00023015"/>
    </source>
</evidence>
<evidence type="ECO:0000256" key="3">
    <source>
        <dbReference type="ARBA" id="ARBA00023163"/>
    </source>
</evidence>
<protein>
    <recommendedName>
        <fullName evidence="4">HTH hxlR-type domain-containing protein</fullName>
    </recommendedName>
</protein>
<dbReference type="RefSeq" id="WP_015891469.1">
    <property type="nucleotide sequence ID" value="NC_012491.1"/>
</dbReference>
<keyword evidence="1" id="KW-0805">Transcription regulation</keyword>
<gene>
    <name evidence="5" type="ordered locus">BBR47_31770</name>
</gene>
<organism evidence="5 6">
    <name type="scientific">Brevibacillus brevis (strain 47 / JCM 6285 / NBRC 100599)</name>
    <dbReference type="NCBI Taxonomy" id="358681"/>
    <lineage>
        <taxon>Bacteria</taxon>
        <taxon>Bacillati</taxon>
        <taxon>Bacillota</taxon>
        <taxon>Bacilli</taxon>
        <taxon>Bacillales</taxon>
        <taxon>Paenibacillaceae</taxon>
        <taxon>Brevibacillus</taxon>
    </lineage>
</organism>
<dbReference type="STRING" id="358681.BBR47_31770"/>
<dbReference type="InterPro" id="IPR002577">
    <property type="entry name" value="HTH_HxlR"/>
</dbReference>
<keyword evidence="3" id="KW-0804">Transcription</keyword>
<feature type="domain" description="HTH hxlR-type" evidence="4">
    <location>
        <begin position="13"/>
        <end position="109"/>
    </location>
</feature>
<dbReference type="Pfam" id="PF01638">
    <property type="entry name" value="HxlR"/>
    <property type="match status" value="1"/>
</dbReference>
<dbReference type="AlphaFoldDB" id="C0ZEE5"/>
<dbReference type="HOGENOM" id="CLU_111585_5_1_9"/>
<sequence length="109" mass="12664">MEECDIQTKQYNVPVEATLEVIGGKWKVVILCLLKEGTKRFGELHRYMPSASKKMLTQQLRELEEDGLVNRSVYHQVPLKVEYSLTEQGESLRTILNLMCEWGEARIHK</sequence>
<keyword evidence="2" id="KW-0238">DNA-binding</keyword>
<reference evidence="5 6" key="1">
    <citation type="submission" date="2005-03" db="EMBL/GenBank/DDBJ databases">
        <title>Brevibacillus brevis strain 47, complete genome.</title>
        <authorList>
            <person name="Hosoyama A."/>
            <person name="Yamada R."/>
            <person name="Hongo Y."/>
            <person name="Terui Y."/>
            <person name="Ankai A."/>
            <person name="Masuyama W."/>
            <person name="Sekiguchi M."/>
            <person name="Takeda T."/>
            <person name="Asano K."/>
            <person name="Ohji S."/>
            <person name="Ichikawa N."/>
            <person name="Narita S."/>
            <person name="Aoki N."/>
            <person name="Miura H."/>
            <person name="Matsushita S."/>
            <person name="Sekigawa T."/>
            <person name="Yamagata H."/>
            <person name="Yoshikawa H."/>
            <person name="Udaka S."/>
            <person name="Tanikawa S."/>
            <person name="Fujita N."/>
        </authorList>
    </citation>
    <scope>NUCLEOTIDE SEQUENCE [LARGE SCALE GENOMIC DNA]</scope>
    <source>
        <strain evidence="6">47 / JCM 6285 / NBRC 100599</strain>
    </source>
</reference>
<name>C0ZEE5_BREBN</name>
<evidence type="ECO:0000259" key="4">
    <source>
        <dbReference type="PROSITE" id="PS51118"/>
    </source>
</evidence>
<dbReference type="GO" id="GO:0003677">
    <property type="term" value="F:DNA binding"/>
    <property type="evidence" value="ECO:0007669"/>
    <property type="project" value="UniProtKB-KW"/>
</dbReference>
<evidence type="ECO:0000256" key="2">
    <source>
        <dbReference type="ARBA" id="ARBA00023125"/>
    </source>
</evidence>
<keyword evidence="6" id="KW-1185">Reference proteome</keyword>
<dbReference type="Gene3D" id="1.10.10.10">
    <property type="entry name" value="Winged helix-like DNA-binding domain superfamily/Winged helix DNA-binding domain"/>
    <property type="match status" value="1"/>
</dbReference>
<dbReference type="KEGG" id="bbe:BBR47_31770"/>
<dbReference type="eggNOG" id="COG1733">
    <property type="taxonomic scope" value="Bacteria"/>
</dbReference>
<evidence type="ECO:0000313" key="5">
    <source>
        <dbReference type="EMBL" id="BAH44154.1"/>
    </source>
</evidence>
<dbReference type="PANTHER" id="PTHR33204">
    <property type="entry name" value="TRANSCRIPTIONAL REGULATOR, MARR FAMILY"/>
    <property type="match status" value="1"/>
</dbReference>
<dbReference type="EMBL" id="AP008955">
    <property type="protein sequence ID" value="BAH44154.1"/>
    <property type="molecule type" value="Genomic_DNA"/>
</dbReference>
<dbReference type="PANTHER" id="PTHR33204:SF29">
    <property type="entry name" value="TRANSCRIPTIONAL REGULATOR"/>
    <property type="match status" value="1"/>
</dbReference>
<accession>C0ZEE5</accession>
<dbReference type="Proteomes" id="UP000001877">
    <property type="component" value="Chromosome"/>
</dbReference>
<dbReference type="InterPro" id="IPR036390">
    <property type="entry name" value="WH_DNA-bd_sf"/>
</dbReference>
<dbReference type="SUPFAM" id="SSF46785">
    <property type="entry name" value="Winged helix' DNA-binding domain"/>
    <property type="match status" value="1"/>
</dbReference>
<dbReference type="PROSITE" id="PS51118">
    <property type="entry name" value="HTH_HXLR"/>
    <property type="match status" value="1"/>
</dbReference>
<proteinExistence type="predicted"/>